<evidence type="ECO:0000256" key="1">
    <source>
        <dbReference type="SAM" id="Phobius"/>
    </source>
</evidence>
<name>A0A540VP46_9GAMM</name>
<feature type="transmembrane region" description="Helical" evidence="1">
    <location>
        <begin position="76"/>
        <end position="97"/>
    </location>
</feature>
<accession>A0A540VP46</accession>
<protein>
    <recommendedName>
        <fullName evidence="2">MgtC/SapB/SrpB/YhiD N-terminal domain-containing protein</fullName>
    </recommendedName>
</protein>
<sequence>MTRPQCAGPSATIIDDPEIVQRLGIALAIGQLFGLEHGRHQRDMSEGDRIAGVLTFAIAGFLGGVNGWLASLTAPVVLAVAFLGLLVLLGVSYWLHLKKDNDVGLTIEIAFLLAFSVRAASVLGNMPAAATVAVIAAVLL</sequence>
<evidence type="ECO:0000259" key="2">
    <source>
        <dbReference type="Pfam" id="PF02308"/>
    </source>
</evidence>
<keyword evidence="1" id="KW-1133">Transmembrane helix</keyword>
<dbReference type="Pfam" id="PF02308">
    <property type="entry name" value="MgtC"/>
    <property type="match status" value="1"/>
</dbReference>
<dbReference type="InterPro" id="IPR049177">
    <property type="entry name" value="MgtC_SapB_SrpB_YhiD_N"/>
</dbReference>
<feature type="transmembrane region" description="Helical" evidence="1">
    <location>
        <begin position="50"/>
        <end position="70"/>
    </location>
</feature>
<keyword evidence="1" id="KW-0812">Transmembrane</keyword>
<keyword evidence="1" id="KW-0472">Membrane</keyword>
<feature type="transmembrane region" description="Helical" evidence="1">
    <location>
        <begin position="109"/>
        <end position="139"/>
    </location>
</feature>
<dbReference type="Proteomes" id="UP000315400">
    <property type="component" value="Unassembled WGS sequence"/>
</dbReference>
<feature type="domain" description="MgtC/SapB/SrpB/YhiD N-terminal" evidence="2">
    <location>
        <begin position="23"/>
        <end position="140"/>
    </location>
</feature>
<dbReference type="PANTHER" id="PTHR39084:SF1">
    <property type="entry name" value="DUF4010 DOMAIN-CONTAINING PROTEIN"/>
    <property type="match status" value="1"/>
</dbReference>
<proteinExistence type="predicted"/>
<dbReference type="AlphaFoldDB" id="A0A540VP46"/>
<dbReference type="EMBL" id="VIFK01000192">
    <property type="protein sequence ID" value="TQE98488.1"/>
    <property type="molecule type" value="Genomic_DNA"/>
</dbReference>
<evidence type="ECO:0000313" key="4">
    <source>
        <dbReference type="Proteomes" id="UP000315400"/>
    </source>
</evidence>
<dbReference type="PANTHER" id="PTHR39084">
    <property type="entry name" value="MEMBRANE PROTEIN-RELATED"/>
    <property type="match status" value="1"/>
</dbReference>
<comment type="caution">
    <text evidence="3">The sequence shown here is derived from an EMBL/GenBank/DDBJ whole genome shotgun (WGS) entry which is preliminary data.</text>
</comment>
<organism evidence="3 4">
    <name type="scientific">Spiribacter salinus</name>
    <dbReference type="NCBI Taxonomy" id="1335746"/>
    <lineage>
        <taxon>Bacteria</taxon>
        <taxon>Pseudomonadati</taxon>
        <taxon>Pseudomonadota</taxon>
        <taxon>Gammaproteobacteria</taxon>
        <taxon>Chromatiales</taxon>
        <taxon>Ectothiorhodospiraceae</taxon>
        <taxon>Spiribacter</taxon>
    </lineage>
</organism>
<evidence type="ECO:0000313" key="3">
    <source>
        <dbReference type="EMBL" id="TQE98488.1"/>
    </source>
</evidence>
<gene>
    <name evidence="3" type="ORF">FKY71_13600</name>
</gene>
<reference evidence="3 4" key="1">
    <citation type="submission" date="2019-06" db="EMBL/GenBank/DDBJ databases">
        <title>Metagenome assembled Genome of Spiribacter salinus SL48-SHIP from the microbial mat of Salt Lake 48 (Novosibirsk region, Russia).</title>
        <authorList>
            <person name="Shipova A."/>
            <person name="Rozanov A.S."/>
            <person name="Bryanskaya A.V."/>
            <person name="Peltek S.E."/>
        </authorList>
    </citation>
    <scope>NUCLEOTIDE SEQUENCE [LARGE SCALE GENOMIC DNA]</scope>
    <source>
        <strain evidence="3">SL48-SHIP-2</strain>
    </source>
</reference>